<dbReference type="Gene3D" id="3.50.50.60">
    <property type="entry name" value="FAD/NAD(P)-binding domain"/>
    <property type="match status" value="1"/>
</dbReference>
<organism evidence="1 2">
    <name type="scientific">Lacihabitans soyangensis</name>
    <dbReference type="NCBI Taxonomy" id="869394"/>
    <lineage>
        <taxon>Bacteria</taxon>
        <taxon>Pseudomonadati</taxon>
        <taxon>Bacteroidota</taxon>
        <taxon>Cytophagia</taxon>
        <taxon>Cytophagales</taxon>
        <taxon>Leadbetterellaceae</taxon>
        <taxon>Lacihabitans</taxon>
    </lineage>
</organism>
<name>A0AAE3H0B3_9BACT</name>
<dbReference type="Proteomes" id="UP001204144">
    <property type="component" value="Unassembled WGS sequence"/>
</dbReference>
<dbReference type="EMBL" id="RJUF01000012">
    <property type="protein sequence ID" value="MCP9762602.1"/>
    <property type="molecule type" value="Genomic_DNA"/>
</dbReference>
<gene>
    <name evidence="1" type="ORF">EGI31_06515</name>
</gene>
<dbReference type="RefSeq" id="WP_255036375.1">
    <property type="nucleotide sequence ID" value="NZ_RJUF01000012.1"/>
</dbReference>
<keyword evidence="2" id="KW-1185">Reference proteome</keyword>
<sequence length="397" mass="46535">MNQKQSENNMFDYIICGGGMSGLSLAYQISLSKVSDKKILIIDPERKTKNDRTWAFWEKIDNPFDQILFKKWQSVKIVDSHKKEKIYDLGEYSYKLLRGIDFYNFVNNHLDKFPNIIFCLDKVNNIQENTDNVEVETVNYGKFSAQYVFDSTFKLNLEDKKNHNLLQHFKGLVIETKENLFEKDIPDMMNFGVPQKDAECRFMYVLPFTKNRAIIEFTVFSEKLLSEKEYDESLFEYLKKDLKLTDYKILEEEFGIIPMSDTETQYIVSNRIIRIGTAGGATNPATGYTFSNTQKKLKKIVSTLEKGQNNFKKESFWQKRHLIYASTLLNVIKENRHPMAEVFDQLFAKNPISQVFKFLDGETTLWEEIKIMWSTPKVKFGMAFLNVISKKLKNSFL</sequence>
<evidence type="ECO:0000313" key="1">
    <source>
        <dbReference type="EMBL" id="MCP9762602.1"/>
    </source>
</evidence>
<protein>
    <submittedName>
        <fullName evidence="1">Lycopene cyclase</fullName>
    </submittedName>
</protein>
<evidence type="ECO:0000313" key="2">
    <source>
        <dbReference type="Proteomes" id="UP001204144"/>
    </source>
</evidence>
<reference evidence="1 2" key="1">
    <citation type="submission" date="2018-11" db="EMBL/GenBank/DDBJ databases">
        <title>Novel bacteria species description.</title>
        <authorList>
            <person name="Han J.-H."/>
        </authorList>
    </citation>
    <scope>NUCLEOTIDE SEQUENCE [LARGE SCALE GENOMIC DNA]</scope>
    <source>
        <strain evidence="1 2">KCTC23259</strain>
    </source>
</reference>
<comment type="caution">
    <text evidence="1">The sequence shown here is derived from an EMBL/GenBank/DDBJ whole genome shotgun (WGS) entry which is preliminary data.</text>
</comment>
<proteinExistence type="predicted"/>
<dbReference type="InterPro" id="IPR036188">
    <property type="entry name" value="FAD/NAD-bd_sf"/>
</dbReference>
<dbReference type="Pfam" id="PF05834">
    <property type="entry name" value="Lycopene_cycl"/>
    <property type="match status" value="1"/>
</dbReference>
<accession>A0AAE3H0B3</accession>
<dbReference type="AlphaFoldDB" id="A0AAE3H0B3"/>
<dbReference type="SUPFAM" id="SSF51905">
    <property type="entry name" value="FAD/NAD(P)-binding domain"/>
    <property type="match status" value="1"/>
</dbReference>